<protein>
    <submittedName>
        <fullName evidence="5">RNA polymerase sigma factor</fullName>
    </submittedName>
</protein>
<keyword evidence="6" id="KW-1185">Reference proteome</keyword>
<dbReference type="Pfam" id="PF04542">
    <property type="entry name" value="Sigma70_r2"/>
    <property type="match status" value="1"/>
</dbReference>
<evidence type="ECO:0000256" key="2">
    <source>
        <dbReference type="ARBA" id="ARBA00023082"/>
    </source>
</evidence>
<evidence type="ECO:0000256" key="3">
    <source>
        <dbReference type="ARBA" id="ARBA00023163"/>
    </source>
</evidence>
<dbReference type="NCBIfam" id="TIGR02937">
    <property type="entry name" value="sigma70-ECF"/>
    <property type="match status" value="1"/>
</dbReference>
<dbReference type="PANTHER" id="PTHR43133:SF53">
    <property type="entry name" value="ECF RNA POLYMERASE SIGMA-E FACTOR"/>
    <property type="match status" value="1"/>
</dbReference>
<evidence type="ECO:0000259" key="4">
    <source>
        <dbReference type="Pfam" id="PF04542"/>
    </source>
</evidence>
<evidence type="ECO:0000313" key="5">
    <source>
        <dbReference type="EMBL" id="WOK08547.1"/>
    </source>
</evidence>
<dbReference type="SUPFAM" id="SSF88946">
    <property type="entry name" value="Sigma2 domain of RNA polymerase sigma factors"/>
    <property type="match status" value="1"/>
</dbReference>
<evidence type="ECO:0000313" key="6">
    <source>
        <dbReference type="Proteomes" id="UP001302349"/>
    </source>
</evidence>
<dbReference type="InterPro" id="IPR014284">
    <property type="entry name" value="RNA_pol_sigma-70_dom"/>
</dbReference>
<sequence>MEDQKLVQRCLEGDKQSLEKLIASVQGLIFNLSVRFLYNKMDAEDATQEILLKLVTNLSKYDGRSKFTTWAYRVATNYLISQKQTKIEGVLTSFDVYAADLQYFKMPTDYNLPDKALLEKEVKTSCTLAMLQCLNREQRTAFILGSTLKINSKVGAEIMGGTPENFRKRLEQARSVLGSFLNSNCGVYNPKNSCRCSKRINTALACGRIDKANLSFTTHVDLYNDEMEELSSLSGIYHNHGTFQSTGDLIAHLHQMISTKKILSDN</sequence>
<accession>A0ABZ0IVK7</accession>
<proteinExistence type="predicted"/>
<dbReference type="RefSeq" id="WP_317491184.1">
    <property type="nucleotide sequence ID" value="NZ_CP136051.1"/>
</dbReference>
<dbReference type="InterPro" id="IPR039425">
    <property type="entry name" value="RNA_pol_sigma-70-like"/>
</dbReference>
<dbReference type="InterPro" id="IPR013325">
    <property type="entry name" value="RNA_pol_sigma_r2"/>
</dbReference>
<reference evidence="5 6" key="1">
    <citation type="journal article" date="2023" name="Microbiol. Resour. Announc.">
        <title>Complete Genome Sequence of Imperialibacter roseus strain P4T.</title>
        <authorList>
            <person name="Tizabi D.R."/>
            <person name="Bachvaroff T."/>
            <person name="Hill R.T."/>
        </authorList>
    </citation>
    <scope>NUCLEOTIDE SEQUENCE [LARGE SCALE GENOMIC DNA]</scope>
    <source>
        <strain evidence="5 6">P4T</strain>
    </source>
</reference>
<evidence type="ECO:0000256" key="1">
    <source>
        <dbReference type="ARBA" id="ARBA00023015"/>
    </source>
</evidence>
<feature type="domain" description="RNA polymerase sigma-70 region 2" evidence="4">
    <location>
        <begin position="21"/>
        <end position="82"/>
    </location>
</feature>
<keyword evidence="2" id="KW-0731">Sigma factor</keyword>
<keyword evidence="1" id="KW-0805">Transcription regulation</keyword>
<gene>
    <name evidence="5" type="ORF">RT717_07855</name>
</gene>
<keyword evidence="3" id="KW-0804">Transcription</keyword>
<organism evidence="5 6">
    <name type="scientific">Imperialibacter roseus</name>
    <dbReference type="NCBI Taxonomy" id="1324217"/>
    <lineage>
        <taxon>Bacteria</taxon>
        <taxon>Pseudomonadati</taxon>
        <taxon>Bacteroidota</taxon>
        <taxon>Cytophagia</taxon>
        <taxon>Cytophagales</taxon>
        <taxon>Flammeovirgaceae</taxon>
        <taxon>Imperialibacter</taxon>
    </lineage>
</organism>
<dbReference type="Gene3D" id="1.10.1740.10">
    <property type="match status" value="1"/>
</dbReference>
<dbReference type="Proteomes" id="UP001302349">
    <property type="component" value="Chromosome"/>
</dbReference>
<dbReference type="InterPro" id="IPR007627">
    <property type="entry name" value="RNA_pol_sigma70_r2"/>
</dbReference>
<name>A0ABZ0IVK7_9BACT</name>
<dbReference type="PANTHER" id="PTHR43133">
    <property type="entry name" value="RNA POLYMERASE ECF-TYPE SIGMA FACTO"/>
    <property type="match status" value="1"/>
</dbReference>
<dbReference type="EMBL" id="CP136051">
    <property type="protein sequence ID" value="WOK08547.1"/>
    <property type="molecule type" value="Genomic_DNA"/>
</dbReference>